<dbReference type="RefSeq" id="XP_044716137.1">
    <property type="nucleotide sequence ID" value="XM_044868782.1"/>
</dbReference>
<feature type="signal peptide" evidence="2">
    <location>
        <begin position="1"/>
        <end position="18"/>
    </location>
</feature>
<dbReference type="AlphaFoldDB" id="A0A9P8SE60"/>
<gene>
    <name evidence="3" type="ORF">HRG_10311</name>
</gene>
<sequence length="385" mass="41042">MFKTSALLALLSASYGSAQSGSCQQPSGDFNITSFQLYPENLDFDPSRCRIYMGVLYNATIATYDIAQQRVLDEVITIPNISGDPLMHASGIQYDDRNDRLSVMLNAGAAFDTQGANTAGDNNVMSYDLKSNTIRFVVNLSNYSDPEFRGFQDMEHDNEGNIFVIGTFGGSVFRISADGRNVTQWWRASNSSDRGLTGVAKLNETTLLITDNNDSQVYRYSMTESNQRVQVVLSGGASINPDLDGIYLPPMHNGTVLLVSTQLNGTVVLRSNDGWATADRLGVIPDKFADEQGFTTASVEAGGRILSIHEYFADSDGTKPGNRSQFPVADITDSVEELLAGNPSGAKGTSASASGVPASPEGGSGRAIVSWGALGAAAGLVLLLI</sequence>
<dbReference type="SUPFAM" id="SSF101898">
    <property type="entry name" value="NHL repeat"/>
    <property type="match status" value="1"/>
</dbReference>
<proteinExistence type="predicted"/>
<organism evidence="3 4">
    <name type="scientific">Hirsutella rhossiliensis</name>
    <dbReference type="NCBI Taxonomy" id="111463"/>
    <lineage>
        <taxon>Eukaryota</taxon>
        <taxon>Fungi</taxon>
        <taxon>Dikarya</taxon>
        <taxon>Ascomycota</taxon>
        <taxon>Pezizomycotina</taxon>
        <taxon>Sordariomycetes</taxon>
        <taxon>Hypocreomycetidae</taxon>
        <taxon>Hypocreales</taxon>
        <taxon>Ophiocordycipitaceae</taxon>
        <taxon>Hirsutella</taxon>
    </lineage>
</organism>
<keyword evidence="2" id="KW-0732">Signal</keyword>
<dbReference type="InterPro" id="IPR054550">
    <property type="entry name" value="Mala_s_1-like"/>
</dbReference>
<dbReference type="PANTHER" id="PTHR31460">
    <property type="match status" value="1"/>
</dbReference>
<feature type="region of interest" description="Disordered" evidence="1">
    <location>
        <begin position="340"/>
        <end position="359"/>
    </location>
</feature>
<evidence type="ECO:0000313" key="4">
    <source>
        <dbReference type="Proteomes" id="UP000824596"/>
    </source>
</evidence>
<comment type="caution">
    <text evidence="3">The sequence shown here is derived from an EMBL/GenBank/DDBJ whole genome shotgun (WGS) entry which is preliminary data.</text>
</comment>
<evidence type="ECO:0008006" key="5">
    <source>
        <dbReference type="Google" id="ProtNLM"/>
    </source>
</evidence>
<dbReference type="InterPro" id="IPR053224">
    <property type="entry name" value="Sensory_adhesion_molecule"/>
</dbReference>
<reference evidence="3" key="1">
    <citation type="submission" date="2021-09" db="EMBL/GenBank/DDBJ databases">
        <title>A high-quality genome of the endoparasitic fungus Hirsutella rhossiliensis with a comparison of Hirsutella genomes reveals transposable elements contributing to genome size variation.</title>
        <authorList>
            <person name="Lin R."/>
            <person name="Jiao Y."/>
            <person name="Sun X."/>
            <person name="Ling J."/>
            <person name="Xie B."/>
            <person name="Cheng X."/>
        </authorList>
    </citation>
    <scope>NUCLEOTIDE SEQUENCE</scope>
    <source>
        <strain evidence="3">HR02</strain>
    </source>
</reference>
<evidence type="ECO:0000256" key="2">
    <source>
        <dbReference type="SAM" id="SignalP"/>
    </source>
</evidence>
<dbReference type="Pfam" id="PF22701">
    <property type="entry name" value="Mala_s_1-like"/>
    <property type="match status" value="1"/>
</dbReference>
<dbReference type="GO" id="GO:0005783">
    <property type="term" value="C:endoplasmic reticulum"/>
    <property type="evidence" value="ECO:0007669"/>
    <property type="project" value="TreeGrafter"/>
</dbReference>
<evidence type="ECO:0000256" key="1">
    <source>
        <dbReference type="SAM" id="MobiDB-lite"/>
    </source>
</evidence>
<dbReference type="GeneID" id="68359440"/>
<feature type="compositionally biased region" description="Low complexity" evidence="1">
    <location>
        <begin position="344"/>
        <end position="355"/>
    </location>
</feature>
<protein>
    <recommendedName>
        <fullName evidence="5">Tri14-like protein</fullName>
    </recommendedName>
</protein>
<accession>A0A9P8SE60</accession>
<dbReference type="CDD" id="cd12811">
    <property type="entry name" value="MALA"/>
    <property type="match status" value="1"/>
</dbReference>
<dbReference type="Proteomes" id="UP000824596">
    <property type="component" value="Unassembled WGS sequence"/>
</dbReference>
<dbReference type="EMBL" id="JAIZPD010000015">
    <property type="protein sequence ID" value="KAH0958624.1"/>
    <property type="molecule type" value="Genomic_DNA"/>
</dbReference>
<name>A0A9P8SE60_9HYPO</name>
<feature type="chain" id="PRO_5040157525" description="Tri14-like protein" evidence="2">
    <location>
        <begin position="19"/>
        <end position="385"/>
    </location>
</feature>
<keyword evidence="4" id="KW-1185">Reference proteome</keyword>
<dbReference type="PANTHER" id="PTHR31460:SF3">
    <property type="entry name" value="MESOCENTIN"/>
    <property type="match status" value="1"/>
</dbReference>
<dbReference type="OrthoDB" id="4434395at2759"/>
<evidence type="ECO:0000313" key="3">
    <source>
        <dbReference type="EMBL" id="KAH0958624.1"/>
    </source>
</evidence>